<accession>A0ABN6R1X5</accession>
<dbReference type="EMBL" id="AP026073">
    <property type="protein sequence ID" value="BDM71971.1"/>
    <property type="molecule type" value="Genomic_DNA"/>
</dbReference>
<keyword evidence="3" id="KW-1185">Reference proteome</keyword>
<proteinExistence type="predicted"/>
<evidence type="ECO:0000313" key="3">
    <source>
        <dbReference type="Proteomes" id="UP001059597"/>
    </source>
</evidence>
<evidence type="ECO:0000256" key="1">
    <source>
        <dbReference type="SAM" id="MobiDB-lite"/>
    </source>
</evidence>
<feature type="compositionally biased region" description="Gly residues" evidence="1">
    <location>
        <begin position="28"/>
        <end position="40"/>
    </location>
</feature>
<evidence type="ECO:0000313" key="2">
    <source>
        <dbReference type="EMBL" id="BDM71971.1"/>
    </source>
</evidence>
<organism evidence="2 3">
    <name type="scientific">Streptomyces nigrescens</name>
    <dbReference type="NCBI Taxonomy" id="1920"/>
    <lineage>
        <taxon>Bacteria</taxon>
        <taxon>Bacillati</taxon>
        <taxon>Actinomycetota</taxon>
        <taxon>Actinomycetes</taxon>
        <taxon>Kitasatosporales</taxon>
        <taxon>Streptomycetaceae</taxon>
        <taxon>Streptomyces</taxon>
    </lineage>
</organism>
<protein>
    <submittedName>
        <fullName evidence="2">Uncharacterized protein</fullName>
    </submittedName>
</protein>
<feature type="region of interest" description="Disordered" evidence="1">
    <location>
        <begin position="20"/>
        <end position="45"/>
    </location>
</feature>
<name>A0ABN6R1X5_STRNI</name>
<dbReference type="Proteomes" id="UP001059597">
    <property type="component" value="Chromosome"/>
</dbReference>
<gene>
    <name evidence="2" type="ORF">HEK616_54580</name>
</gene>
<sequence length="70" mass="7124">MPHLDLVDGAAVDPALQSTADDLDLGQLGHGGLLGTTTGGKEGKNAGKDVAEALRRKVAAEGLRRAGKDF</sequence>
<reference evidence="2" key="1">
    <citation type="submission" date="2022-06" db="EMBL/GenBank/DDBJ databases">
        <title>Complete genome sequence of Streptomyces nigrescens HEK616.</title>
        <authorList>
            <person name="Asamizu S."/>
            <person name="Onaka H."/>
        </authorList>
    </citation>
    <scope>NUCLEOTIDE SEQUENCE</scope>
    <source>
        <strain evidence="2">HEK616</strain>
    </source>
</reference>